<dbReference type="InterPro" id="IPR036737">
    <property type="entry name" value="OmpA-like_sf"/>
</dbReference>
<dbReference type="EMBL" id="DRLD01000408">
    <property type="protein sequence ID" value="HED11876.1"/>
    <property type="molecule type" value="Genomic_DNA"/>
</dbReference>
<evidence type="ECO:0000256" key="1">
    <source>
        <dbReference type="PROSITE-ProRule" id="PRU00473"/>
    </source>
</evidence>
<dbReference type="InterPro" id="IPR006665">
    <property type="entry name" value="OmpA-like"/>
</dbReference>
<dbReference type="Pfam" id="PF00691">
    <property type="entry name" value="OmpA"/>
    <property type="match status" value="1"/>
</dbReference>
<protein>
    <recommendedName>
        <fullName evidence="4">OmpA-like domain-containing protein</fullName>
    </recommendedName>
</protein>
<comment type="caution">
    <text evidence="5">The sequence shown here is derived from an EMBL/GenBank/DDBJ whole genome shotgun (WGS) entry which is preliminary data.</text>
</comment>
<evidence type="ECO:0000259" key="4">
    <source>
        <dbReference type="PROSITE" id="PS51123"/>
    </source>
</evidence>
<name>A0A7V1LPS0_CALAY</name>
<evidence type="ECO:0000256" key="2">
    <source>
        <dbReference type="SAM" id="Coils"/>
    </source>
</evidence>
<feature type="transmembrane region" description="Helical" evidence="3">
    <location>
        <begin position="303"/>
        <end position="321"/>
    </location>
</feature>
<keyword evidence="1 3" id="KW-0472">Membrane</keyword>
<evidence type="ECO:0000313" key="5">
    <source>
        <dbReference type="EMBL" id="HED11876.1"/>
    </source>
</evidence>
<proteinExistence type="predicted"/>
<dbReference type="GO" id="GO:0016020">
    <property type="term" value="C:membrane"/>
    <property type="evidence" value="ECO:0007669"/>
    <property type="project" value="UniProtKB-UniRule"/>
</dbReference>
<keyword evidence="2" id="KW-0175">Coiled coil</keyword>
<dbReference type="SUPFAM" id="SSF103088">
    <property type="entry name" value="OmpA-like"/>
    <property type="match status" value="1"/>
</dbReference>
<accession>A0A7V1LPS0</accession>
<keyword evidence="3" id="KW-0812">Transmembrane</keyword>
<feature type="coiled-coil region" evidence="2">
    <location>
        <begin position="22"/>
        <end position="49"/>
    </location>
</feature>
<sequence length="571" mass="64273">MKENIPPNRSSEALDQLKQILLQQEKERLSTVEEELLELQARFNDKERLIESLDPVIADLLYKKIMESRAQMAEALAPVMGEALRTQINEAKDDIADALYPVIGKTVRKSVAEAMKNLMQAINERIDNLVSKGFGGRKRPDRITLLREVLPFHVQQVFLIHRETGLLLSHASNRIDPDAIPNEDMISGMLTAIREFSQTAFAAGDQSLHEIQYDNLNIIIEEGKYAYLAFVVSGTPGSRFKEVIKDLEHKIHLAYYKDLRAFSGETEPFTPIGKTLESFISAVHEPMFEEALAGQKKRGMAPLLVFAGLIVLLVAALFYFLSMDNAGREAELQSLLQQYRHKNGAFFSVERTDNRLILNGQAFAADRRALLQALEDAGFEVNSEAFTVLPPLSTMQTELNRLSRDLNIHPPLTLIADSAQFYLTGEVPDELTRIKAARRFAAQSALPLIWNGIRVTSPAREKLINSLNSQALYFVSGSARLNSESEKNLRQLLSMGNVRDIRRLVIRGCADATGNPQRNEELARQRARAVETVFLEMGMDRSRITLQTKIFTTEESSGVFPTKRRVDFKAE</sequence>
<dbReference type="PROSITE" id="PS51123">
    <property type="entry name" value="OMPA_2"/>
    <property type="match status" value="1"/>
</dbReference>
<dbReference type="InterPro" id="IPR050330">
    <property type="entry name" value="Bact_OuterMem_StrucFunc"/>
</dbReference>
<dbReference type="PANTHER" id="PTHR30329">
    <property type="entry name" value="STATOR ELEMENT OF FLAGELLAR MOTOR COMPLEX"/>
    <property type="match status" value="1"/>
</dbReference>
<keyword evidence="3" id="KW-1133">Transmembrane helix</keyword>
<dbReference type="PANTHER" id="PTHR30329:SF21">
    <property type="entry name" value="LIPOPROTEIN YIAD-RELATED"/>
    <property type="match status" value="1"/>
</dbReference>
<dbReference type="Gene3D" id="3.30.1330.60">
    <property type="entry name" value="OmpA-like domain"/>
    <property type="match status" value="1"/>
</dbReference>
<dbReference type="AlphaFoldDB" id="A0A7V1LPS0"/>
<dbReference type="Proteomes" id="UP000886005">
    <property type="component" value="Unassembled WGS sequence"/>
</dbReference>
<gene>
    <name evidence="5" type="ORF">ENJ10_14395</name>
</gene>
<feature type="domain" description="OmpA-like" evidence="4">
    <location>
        <begin position="461"/>
        <end position="571"/>
    </location>
</feature>
<evidence type="ECO:0000256" key="3">
    <source>
        <dbReference type="SAM" id="Phobius"/>
    </source>
</evidence>
<organism evidence="5">
    <name type="scientific">Caldithrix abyssi</name>
    <dbReference type="NCBI Taxonomy" id="187145"/>
    <lineage>
        <taxon>Bacteria</taxon>
        <taxon>Pseudomonadati</taxon>
        <taxon>Calditrichota</taxon>
        <taxon>Calditrichia</taxon>
        <taxon>Calditrichales</taxon>
        <taxon>Calditrichaceae</taxon>
        <taxon>Caldithrix</taxon>
    </lineage>
</organism>
<reference evidence="5" key="1">
    <citation type="journal article" date="2020" name="mSystems">
        <title>Genome- and Community-Level Interaction Insights into Carbon Utilization and Element Cycling Functions of Hydrothermarchaeota in Hydrothermal Sediment.</title>
        <authorList>
            <person name="Zhou Z."/>
            <person name="Liu Y."/>
            <person name="Xu W."/>
            <person name="Pan J."/>
            <person name="Luo Z.H."/>
            <person name="Li M."/>
        </authorList>
    </citation>
    <scope>NUCLEOTIDE SEQUENCE [LARGE SCALE GENOMIC DNA]</scope>
    <source>
        <strain evidence="5">HyVt-456</strain>
    </source>
</reference>